<dbReference type="Proteomes" id="UP000075243">
    <property type="component" value="Unassembled WGS sequence"/>
</dbReference>
<proteinExistence type="predicted"/>
<protein>
    <submittedName>
        <fullName evidence="1">Uncharacterized protein</fullName>
    </submittedName>
</protein>
<organism evidence="1 2">
    <name type="scientific">Cajanus cajan</name>
    <name type="common">Pigeon pea</name>
    <name type="synonym">Cajanus indicus</name>
    <dbReference type="NCBI Taxonomy" id="3821"/>
    <lineage>
        <taxon>Eukaryota</taxon>
        <taxon>Viridiplantae</taxon>
        <taxon>Streptophyta</taxon>
        <taxon>Embryophyta</taxon>
        <taxon>Tracheophyta</taxon>
        <taxon>Spermatophyta</taxon>
        <taxon>Magnoliopsida</taxon>
        <taxon>eudicotyledons</taxon>
        <taxon>Gunneridae</taxon>
        <taxon>Pentapetalae</taxon>
        <taxon>rosids</taxon>
        <taxon>fabids</taxon>
        <taxon>Fabales</taxon>
        <taxon>Fabaceae</taxon>
        <taxon>Papilionoideae</taxon>
        <taxon>50 kb inversion clade</taxon>
        <taxon>NPAAA clade</taxon>
        <taxon>indigoferoid/millettioid clade</taxon>
        <taxon>Phaseoleae</taxon>
        <taxon>Cajanus</taxon>
    </lineage>
</organism>
<sequence length="51" mass="5863">MTNDPLCPKCNMEIESIIYAVCDCYLINETWQILLSGQTCTKFSNFISFYG</sequence>
<dbReference type="Gramene" id="C.cajan_27491.t">
    <property type="protein sequence ID" value="C.cajan_27491.t.cds1"/>
    <property type="gene ID" value="C.cajan_27491"/>
</dbReference>
<name>A0A151S5P9_CAJCA</name>
<dbReference type="AlphaFoldDB" id="A0A151S5P9"/>
<dbReference type="EMBL" id="KQ483461">
    <property type="protein sequence ID" value="KYP50136.1"/>
    <property type="molecule type" value="Genomic_DNA"/>
</dbReference>
<evidence type="ECO:0000313" key="2">
    <source>
        <dbReference type="Proteomes" id="UP000075243"/>
    </source>
</evidence>
<gene>
    <name evidence="1" type="ORF">KK1_028120</name>
</gene>
<keyword evidence="2" id="KW-1185">Reference proteome</keyword>
<accession>A0A151S5P9</accession>
<evidence type="ECO:0000313" key="1">
    <source>
        <dbReference type="EMBL" id="KYP50136.1"/>
    </source>
</evidence>
<reference evidence="1" key="1">
    <citation type="journal article" date="2012" name="Nat. Biotechnol.">
        <title>Draft genome sequence of pigeonpea (Cajanus cajan), an orphan legume crop of resource-poor farmers.</title>
        <authorList>
            <person name="Varshney R.K."/>
            <person name="Chen W."/>
            <person name="Li Y."/>
            <person name="Bharti A.K."/>
            <person name="Saxena R.K."/>
            <person name="Schlueter J.A."/>
            <person name="Donoghue M.T."/>
            <person name="Azam S."/>
            <person name="Fan G."/>
            <person name="Whaley A.M."/>
            <person name="Farmer A.D."/>
            <person name="Sheridan J."/>
            <person name="Iwata A."/>
            <person name="Tuteja R."/>
            <person name="Penmetsa R.V."/>
            <person name="Wu W."/>
            <person name="Upadhyaya H.D."/>
            <person name="Yang S.P."/>
            <person name="Shah T."/>
            <person name="Saxena K.B."/>
            <person name="Michael T."/>
            <person name="McCombie W.R."/>
            <person name="Yang B."/>
            <person name="Zhang G."/>
            <person name="Yang H."/>
            <person name="Wang J."/>
            <person name="Spillane C."/>
            <person name="Cook D.R."/>
            <person name="May G.D."/>
            <person name="Xu X."/>
            <person name="Jackson S.A."/>
        </authorList>
    </citation>
    <scope>NUCLEOTIDE SEQUENCE [LARGE SCALE GENOMIC DNA]</scope>
</reference>